<dbReference type="InterPro" id="IPR002035">
    <property type="entry name" value="VWF_A"/>
</dbReference>
<dbReference type="CDD" id="cd12912">
    <property type="entry name" value="PDC2_MCP_like"/>
    <property type="match status" value="1"/>
</dbReference>
<organism evidence="3 4">
    <name type="scientific">Ridgeia piscesae</name>
    <name type="common">Tubeworm</name>
    <dbReference type="NCBI Taxonomy" id="27915"/>
    <lineage>
        <taxon>Eukaryota</taxon>
        <taxon>Metazoa</taxon>
        <taxon>Spiralia</taxon>
        <taxon>Lophotrochozoa</taxon>
        <taxon>Annelida</taxon>
        <taxon>Polychaeta</taxon>
        <taxon>Sedentaria</taxon>
        <taxon>Canalipalpata</taxon>
        <taxon>Sabellida</taxon>
        <taxon>Siboglinidae</taxon>
        <taxon>Ridgeia</taxon>
    </lineage>
</organism>
<dbReference type="Proteomes" id="UP001209878">
    <property type="component" value="Unassembled WGS sequence"/>
</dbReference>
<dbReference type="PANTHER" id="PTHR10166:SF66">
    <property type="entry name" value="VWFA AND CACHE DOMAIN-CONTAINING PROTEIN CG16868"/>
    <property type="match status" value="1"/>
</dbReference>
<dbReference type="InterPro" id="IPR029151">
    <property type="entry name" value="Sensor-like_sf"/>
</dbReference>
<comment type="caution">
    <text evidence="3">The sequence shown here is derived from an EMBL/GenBank/DDBJ whole genome shotgun (WGS) entry which is preliminary data.</text>
</comment>
<dbReference type="GO" id="GO:0005891">
    <property type="term" value="C:voltage-gated calcium channel complex"/>
    <property type="evidence" value="ECO:0007669"/>
    <property type="project" value="TreeGrafter"/>
</dbReference>
<proteinExistence type="predicted"/>
<keyword evidence="1" id="KW-0732">Signal</keyword>
<feature type="chain" id="PRO_5042263191" description="VWFA domain-containing protein" evidence="1">
    <location>
        <begin position="26"/>
        <end position="1045"/>
    </location>
</feature>
<evidence type="ECO:0000256" key="1">
    <source>
        <dbReference type="SAM" id="SignalP"/>
    </source>
</evidence>
<reference evidence="3" key="1">
    <citation type="journal article" date="2023" name="Mol. Biol. Evol.">
        <title>Third-Generation Sequencing Reveals the Adaptive Role of the Epigenome in Three Deep-Sea Polychaetes.</title>
        <authorList>
            <person name="Perez M."/>
            <person name="Aroh O."/>
            <person name="Sun Y."/>
            <person name="Lan Y."/>
            <person name="Juniper S.K."/>
            <person name="Young C.R."/>
            <person name="Angers B."/>
            <person name="Qian P.Y."/>
        </authorList>
    </citation>
    <scope>NUCLEOTIDE SEQUENCE</scope>
    <source>
        <strain evidence="3">R07B-5</strain>
    </source>
</reference>
<feature type="domain" description="VWFA" evidence="2">
    <location>
        <begin position="214"/>
        <end position="406"/>
    </location>
</feature>
<protein>
    <recommendedName>
        <fullName evidence="2">VWFA domain-containing protein</fullName>
    </recommendedName>
</protein>
<dbReference type="EMBL" id="JAODUO010000519">
    <property type="protein sequence ID" value="KAK2178989.1"/>
    <property type="molecule type" value="Genomic_DNA"/>
</dbReference>
<evidence type="ECO:0000313" key="3">
    <source>
        <dbReference type="EMBL" id="KAK2178989.1"/>
    </source>
</evidence>
<dbReference type="Gene3D" id="3.30.450.20">
    <property type="entry name" value="PAS domain"/>
    <property type="match status" value="2"/>
</dbReference>
<dbReference type="SUPFAM" id="SSF53300">
    <property type="entry name" value="vWA-like"/>
    <property type="match status" value="1"/>
</dbReference>
<dbReference type="SUPFAM" id="SSF103190">
    <property type="entry name" value="Sensory domain-like"/>
    <property type="match status" value="1"/>
</dbReference>
<name>A0AAD9NTM9_RIDPI</name>
<dbReference type="PANTHER" id="PTHR10166">
    <property type="entry name" value="VOLTAGE-DEPENDENT CALCIUM CHANNEL SUBUNIT ALPHA-2/DELTA-RELATED"/>
    <property type="match status" value="1"/>
</dbReference>
<accession>A0AAD9NTM9</accession>
<dbReference type="Pfam" id="PF13519">
    <property type="entry name" value="VWA_2"/>
    <property type="match status" value="1"/>
</dbReference>
<dbReference type="SMART" id="SM00327">
    <property type="entry name" value="VWA"/>
    <property type="match status" value="1"/>
</dbReference>
<dbReference type="PROSITE" id="PS50234">
    <property type="entry name" value="VWFA"/>
    <property type="match status" value="1"/>
</dbReference>
<dbReference type="InterPro" id="IPR036465">
    <property type="entry name" value="vWFA_dom_sf"/>
</dbReference>
<evidence type="ECO:0000259" key="2">
    <source>
        <dbReference type="PROSITE" id="PS50234"/>
    </source>
</evidence>
<gene>
    <name evidence="3" type="ORF">NP493_519g00023</name>
</gene>
<sequence length="1045" mass="117364">MTNLRHDLLLLICTATSLHVVVVCGSSLNGRTFYDTLAHLNDDVLGHDTMQNIIDTHGHYKAEAINGTHSVITVAEALSIKFRAAFEAVSKITETLEVDYSRHAFDATGLKSCCKLDDSGMEYNFLFKKKVNTRQPCYLLPDETLPRSKIPTSATLLNTFSNNFSKQKHIKWQYYGTDDGVFVMYPTQNMGACGAYDPRFRPWYVETSTPLPKDMVIVFDRSQSMNRQRMQTARDAAKTVIGTLSPSDRVGVVAFSGVADTPSGCYAEELAFATADNKKVMNEYLETVEAAGGTNYVDALETAFDLLKKSPEILSSKKRQKSILFMTDGDADGNHDFILEKIATLNAALHNEVIILTYGTGNDINARAEDLLIKMANQTMSDPTKGNITRGEFTPVDREVGLRLRLGFYYRHLSAPDRQSAPVVSAPYVDYAGLGVVVSVCKPVYHNQQLQGVAAIDLRLADLLSDVTYYSNGDNTYAFIIDNTGTTLHHPLLPNPSTSEMVDRAIVSISFLEPTADQQHIIRSMRNGEEGEKTIETKQVLSRGNPHMDGVTELHVRATYYWRPIANTSFSVCIVVREGSHVMKPRRSVKAETFVYHRLDLQPKKVPLCRLGKKLGTRKTSVVKFTGAAFRDSTLYLNRIETREMVQRYEKFIMGVPTSHPNLKEAVRDAVTLTERIDTFWSKNQYSYWRFIAYRDGVFRLFPGTVLASNYDPTIRRWYQSAVTQKGKLVLTPPYMDAFGNGVVLTLCKTLVESRPDKTHLDSDMVVGVMGMDIKLSKVKHLLSTLFPSCDDVDKSFSCFIVDTNGFLVYHTDFTQPGNRHFEFVHITEKEEDIAADLINKRHMTQRACVGLNTKKIYTTWRINIETTVDNMAEQLAYMLAVMPETNVFLGMKKVAPPMYAICHSCTLEANIDVPRCTRKNKQCHCPCYVTTGFHRCQNVFTSLSDDTSMCTPAIPRLSYVSPRKNETAWAATLPLCYTTVCADMTLQSECKHYVDCEWCNSQNDGRKTFSCVNRGTCPPPAATQQPPNGIVFTTFICYVLLANY</sequence>
<feature type="signal peptide" evidence="1">
    <location>
        <begin position="1"/>
        <end position="25"/>
    </location>
</feature>
<dbReference type="Pfam" id="PF22673">
    <property type="entry name" value="MCP-like_PDC_1"/>
    <property type="match status" value="1"/>
</dbReference>
<dbReference type="AlphaFoldDB" id="A0AAD9NTM9"/>
<dbReference type="InterPro" id="IPR051173">
    <property type="entry name" value="Ca_channel_alpha-2/delta"/>
</dbReference>
<keyword evidence="4" id="KW-1185">Reference proteome</keyword>
<evidence type="ECO:0000313" key="4">
    <source>
        <dbReference type="Proteomes" id="UP001209878"/>
    </source>
</evidence>
<dbReference type="GO" id="GO:0005245">
    <property type="term" value="F:voltage-gated calcium channel activity"/>
    <property type="evidence" value="ECO:0007669"/>
    <property type="project" value="TreeGrafter"/>
</dbReference>
<dbReference type="Gene3D" id="3.40.50.410">
    <property type="entry name" value="von Willebrand factor, type A domain"/>
    <property type="match status" value="1"/>
</dbReference>